<name>A0A918VBN4_9ACTN</name>
<reference evidence="2" key="1">
    <citation type="journal article" date="2014" name="Int. J. Syst. Evol. Microbiol.">
        <title>Complete genome sequence of Corynebacterium casei LMG S-19264T (=DSM 44701T), isolated from a smear-ripened cheese.</title>
        <authorList>
            <consortium name="US DOE Joint Genome Institute (JGI-PGF)"/>
            <person name="Walter F."/>
            <person name="Albersmeier A."/>
            <person name="Kalinowski J."/>
            <person name="Ruckert C."/>
        </authorList>
    </citation>
    <scope>NUCLEOTIDE SEQUENCE</scope>
    <source>
        <strain evidence="2">JCM 5016</strain>
    </source>
</reference>
<keyword evidence="3" id="KW-1185">Reference proteome</keyword>
<dbReference type="AlphaFoldDB" id="A0A918VBN4"/>
<evidence type="ECO:0000313" key="2">
    <source>
        <dbReference type="EMBL" id="GGZ84774.1"/>
    </source>
</evidence>
<dbReference type="RefSeq" id="WP_190057343.1">
    <property type="nucleotide sequence ID" value="NZ_BMWH01000006.1"/>
</dbReference>
<evidence type="ECO:0000313" key="3">
    <source>
        <dbReference type="Proteomes" id="UP000623010"/>
    </source>
</evidence>
<dbReference type="EMBL" id="BMWH01000006">
    <property type="protein sequence ID" value="GGZ84774.1"/>
    <property type="molecule type" value="Genomic_DNA"/>
</dbReference>
<keyword evidence="1" id="KW-0812">Transmembrane</keyword>
<feature type="transmembrane region" description="Helical" evidence="1">
    <location>
        <begin position="102"/>
        <end position="122"/>
    </location>
</feature>
<sequence>MNRDRTGRPPGEAGQALAAQAEGYLQARAHHAQARREAAALCARLPWLTTAQADEVTRHYIEQRLDLTRETLRTIVHRAEQLQGEYEARYALLRRALLRRHAAGACALLACAVGLGAALGTVTR</sequence>
<keyword evidence="1" id="KW-0472">Membrane</keyword>
<comment type="caution">
    <text evidence="2">The sequence shown here is derived from an EMBL/GenBank/DDBJ whole genome shotgun (WGS) entry which is preliminary data.</text>
</comment>
<protein>
    <submittedName>
        <fullName evidence="2">Uncharacterized protein</fullName>
    </submittedName>
</protein>
<gene>
    <name evidence="2" type="ORF">GCM10010389_23880</name>
</gene>
<accession>A0A918VBN4</accession>
<keyword evidence="1" id="KW-1133">Transmembrane helix</keyword>
<dbReference type="Proteomes" id="UP000623010">
    <property type="component" value="Unassembled WGS sequence"/>
</dbReference>
<evidence type="ECO:0000256" key="1">
    <source>
        <dbReference type="SAM" id="Phobius"/>
    </source>
</evidence>
<organism evidence="2 3">
    <name type="scientific">Streptomyces echinoruber</name>
    <dbReference type="NCBI Taxonomy" id="68898"/>
    <lineage>
        <taxon>Bacteria</taxon>
        <taxon>Bacillati</taxon>
        <taxon>Actinomycetota</taxon>
        <taxon>Actinomycetes</taxon>
        <taxon>Kitasatosporales</taxon>
        <taxon>Streptomycetaceae</taxon>
        <taxon>Streptomyces</taxon>
    </lineage>
</organism>
<reference evidence="2" key="2">
    <citation type="submission" date="2020-09" db="EMBL/GenBank/DDBJ databases">
        <authorList>
            <person name="Sun Q."/>
            <person name="Ohkuma M."/>
        </authorList>
    </citation>
    <scope>NUCLEOTIDE SEQUENCE</scope>
    <source>
        <strain evidence="2">JCM 5016</strain>
    </source>
</reference>
<proteinExistence type="predicted"/>